<evidence type="ECO:0000256" key="1">
    <source>
        <dbReference type="PROSITE-ProRule" id="PRU01133"/>
    </source>
</evidence>
<protein>
    <recommendedName>
        <fullName evidence="2">TCTP domain-containing protein</fullName>
    </recommendedName>
</protein>
<reference evidence="3" key="1">
    <citation type="submission" date="2022-03" db="EMBL/GenBank/DDBJ databases">
        <title>Genomic analyses of argali, domestic sheep and their hybrids provide insights into chromosomal evolution, heterosis and genetic basis of agronomic traits.</title>
        <authorList>
            <person name="Li M."/>
        </authorList>
    </citation>
    <scope>NUCLEOTIDE SEQUENCE</scope>
    <source>
        <strain evidence="3">CAU-MHL-2022a</strain>
        <tissue evidence="3">Skin</tissue>
    </source>
</reference>
<sequence length="115" mass="13300">MTADAETRTRVAERRRLKCTIIIIYEDLISHDEMFSAICHILEVADPLSWTDRVWRWKGIWPVGQSATLMTRSLAEISLLKTPKDEGTESTAIADIDIVMNHHLQEIRFTKEAYK</sequence>
<dbReference type="SUPFAM" id="SSF51316">
    <property type="entry name" value="Mss4-like"/>
    <property type="match status" value="1"/>
</dbReference>
<feature type="domain" description="TCTP" evidence="2">
    <location>
        <begin position="22"/>
        <end position="115"/>
    </location>
</feature>
<dbReference type="Proteomes" id="UP001214576">
    <property type="component" value="Unassembled WGS sequence"/>
</dbReference>
<dbReference type="InterPro" id="IPR034737">
    <property type="entry name" value="TCTP"/>
</dbReference>
<dbReference type="Gene3D" id="2.170.150.10">
    <property type="entry name" value="Metal Binding Protein, Guanine Nucleotide Exchange Factor, Chain A"/>
    <property type="match status" value="1"/>
</dbReference>
<organism evidence="3 4">
    <name type="scientific">Ovis ammon polii</name>
    <dbReference type="NCBI Taxonomy" id="230172"/>
    <lineage>
        <taxon>Eukaryota</taxon>
        <taxon>Metazoa</taxon>
        <taxon>Chordata</taxon>
        <taxon>Craniata</taxon>
        <taxon>Vertebrata</taxon>
        <taxon>Euteleostomi</taxon>
        <taxon>Mammalia</taxon>
        <taxon>Eutheria</taxon>
        <taxon>Laurasiatheria</taxon>
        <taxon>Artiodactyla</taxon>
        <taxon>Ruminantia</taxon>
        <taxon>Pecora</taxon>
        <taxon>Bovidae</taxon>
        <taxon>Caprinae</taxon>
        <taxon>Ovis</taxon>
    </lineage>
</organism>
<dbReference type="PROSITE" id="PS51797">
    <property type="entry name" value="TCTP_3"/>
    <property type="match status" value="1"/>
</dbReference>
<keyword evidence="4" id="KW-1185">Reference proteome</keyword>
<evidence type="ECO:0000313" key="3">
    <source>
        <dbReference type="EMBL" id="KAI4535150.1"/>
    </source>
</evidence>
<dbReference type="PRINTS" id="PR01653">
    <property type="entry name" value="TCTPROTEIN"/>
</dbReference>
<name>A0AAD4Y2E6_OVIAM</name>
<dbReference type="Pfam" id="PF00838">
    <property type="entry name" value="TCTP"/>
    <property type="match status" value="1"/>
</dbReference>
<dbReference type="InterPro" id="IPR011323">
    <property type="entry name" value="Mss4/transl-control_tumour"/>
</dbReference>
<comment type="caution">
    <text evidence="3">The sequence shown here is derived from an EMBL/GenBank/DDBJ whole genome shotgun (WGS) entry which is preliminary data.</text>
</comment>
<comment type="similarity">
    <text evidence="1">Belongs to the TCTP family.</text>
</comment>
<evidence type="ECO:0000313" key="4">
    <source>
        <dbReference type="Proteomes" id="UP001214576"/>
    </source>
</evidence>
<dbReference type="AlphaFoldDB" id="A0AAD4Y2E6"/>
<dbReference type="InterPro" id="IPR018105">
    <property type="entry name" value="Translational_control_tumour_p"/>
</dbReference>
<gene>
    <name evidence="3" type="ORF">MG293_014376</name>
</gene>
<proteinExistence type="inferred from homology"/>
<accession>A0AAD4Y2E6</accession>
<dbReference type="EMBL" id="JAKZEL010000018">
    <property type="protein sequence ID" value="KAI4535150.1"/>
    <property type="molecule type" value="Genomic_DNA"/>
</dbReference>
<evidence type="ECO:0000259" key="2">
    <source>
        <dbReference type="PROSITE" id="PS51797"/>
    </source>
</evidence>
<dbReference type="InterPro" id="IPR011057">
    <property type="entry name" value="Mss4-like_sf"/>
</dbReference>